<organism evidence="1 2">
    <name type="scientific">Janibacter limosus</name>
    <dbReference type="NCBI Taxonomy" id="53458"/>
    <lineage>
        <taxon>Bacteria</taxon>
        <taxon>Bacillati</taxon>
        <taxon>Actinomycetota</taxon>
        <taxon>Actinomycetes</taxon>
        <taxon>Micrococcales</taxon>
        <taxon>Intrasporangiaceae</taxon>
        <taxon>Janibacter</taxon>
    </lineage>
</organism>
<reference evidence="1" key="1">
    <citation type="submission" date="2021-11" db="EMBL/GenBank/DDBJ databases">
        <title>Study of the species diversity of bacterial strains isolated from a unique natural object - Shulgan-Tash cave (Bashkiria).</title>
        <authorList>
            <person name="Sazanova A.L."/>
            <person name="Chirak E.R."/>
            <person name="Safronova V.I."/>
        </authorList>
    </citation>
    <scope>NUCLEOTIDE SEQUENCE</scope>
    <source>
        <strain evidence="1">P1</strain>
    </source>
</reference>
<evidence type="ECO:0000313" key="2">
    <source>
        <dbReference type="Proteomes" id="UP001059663"/>
    </source>
</evidence>
<sequence>MSFTDNHAKSGQILPARPPALTAELMALTRQPSATPSTTSLHLDNVAYMSETWSPPKTGKPPADAQQRAADELRRPVNLHGLRFSHIPTTIRHRGDSIVLPRHLQTTRAAEAIAMAAVVHSLSTGATMTAARVVERQGHKATDRVLRLATGMIRNRHMWTYFAVHASLLHSEGLVDLERLRG</sequence>
<dbReference type="Proteomes" id="UP001059663">
    <property type="component" value="Chromosome"/>
</dbReference>
<evidence type="ECO:0000313" key="1">
    <source>
        <dbReference type="EMBL" id="UUZ44739.1"/>
    </source>
</evidence>
<gene>
    <name evidence="1" type="ORF">LP422_20960</name>
</gene>
<accession>A0AC61U3Z2</accession>
<name>A0AC61U3Z2_9MICO</name>
<protein>
    <submittedName>
        <fullName evidence="1">Uncharacterized protein</fullName>
    </submittedName>
</protein>
<dbReference type="EMBL" id="CP087977">
    <property type="protein sequence ID" value="UUZ44739.1"/>
    <property type="molecule type" value="Genomic_DNA"/>
</dbReference>
<proteinExistence type="predicted"/>